<accession>A0A255XLZ1</accession>
<dbReference type="RefSeq" id="WP_094409898.1">
    <property type="nucleotide sequence ID" value="NZ_BMJZ01000005.1"/>
</dbReference>
<dbReference type="AlphaFoldDB" id="A0A255XLZ1"/>
<organism evidence="1 2">
    <name type="scientific">Elstera cyanobacteriorum</name>
    <dbReference type="NCBI Taxonomy" id="2022747"/>
    <lineage>
        <taxon>Bacteria</taxon>
        <taxon>Pseudomonadati</taxon>
        <taxon>Pseudomonadota</taxon>
        <taxon>Alphaproteobacteria</taxon>
        <taxon>Rhodospirillales</taxon>
        <taxon>Rhodospirillaceae</taxon>
        <taxon>Elstera</taxon>
    </lineage>
</organism>
<dbReference type="OrthoDB" id="7388866at2"/>
<keyword evidence="2" id="KW-1185">Reference proteome</keyword>
<sequence length="296" mass="31903">MTRFDTIVMVDWSAAATPKTGADSIWVAISRPGDRVPKLFNPPARAALFPTLVSLLAEEIAAGRRVLAGFDFALAYPQGFAKALGLDGPPWSAIWALLARAIQDGPENQNNRFSVAAALNRRIGAAPGPFWSCPPKAAGPDLTTTRPPWNPAWGVTETRLAEKLGKAHSPWKLYTTGSVGGQSLMGIPFLYRLRHDPALAAHCRVWPFETGLTVPEAPLVLTEIFPSLLPIPADRPDLGPAGAVKDARQVAALCDWVRGTDLTPYFTLPGLATAERIRVTQEEGWILGVLSERATD</sequence>
<reference evidence="1 2" key="1">
    <citation type="submission" date="2017-07" db="EMBL/GenBank/DDBJ databases">
        <title>Elstera cyanobacteriorum sp. nov., a novel bacterium isolated from cyanobacterial aggregates in a eutrophic lake.</title>
        <authorList>
            <person name="Cai H."/>
        </authorList>
    </citation>
    <scope>NUCLEOTIDE SEQUENCE [LARGE SCALE GENOMIC DNA]</scope>
    <source>
        <strain evidence="1 2">TH019</strain>
    </source>
</reference>
<evidence type="ECO:0008006" key="3">
    <source>
        <dbReference type="Google" id="ProtNLM"/>
    </source>
</evidence>
<dbReference type="Proteomes" id="UP000216361">
    <property type="component" value="Unassembled WGS sequence"/>
</dbReference>
<proteinExistence type="predicted"/>
<name>A0A255XLZ1_9PROT</name>
<protein>
    <recommendedName>
        <fullName evidence="3">Cobalamin biosynthesis protein CbiG</fullName>
    </recommendedName>
</protein>
<evidence type="ECO:0000313" key="1">
    <source>
        <dbReference type="EMBL" id="OYQ17290.1"/>
    </source>
</evidence>
<evidence type="ECO:0000313" key="2">
    <source>
        <dbReference type="Proteomes" id="UP000216361"/>
    </source>
</evidence>
<comment type="caution">
    <text evidence="1">The sequence shown here is derived from an EMBL/GenBank/DDBJ whole genome shotgun (WGS) entry which is preliminary data.</text>
</comment>
<dbReference type="EMBL" id="NOXS01000034">
    <property type="protein sequence ID" value="OYQ17290.1"/>
    <property type="molecule type" value="Genomic_DNA"/>
</dbReference>
<gene>
    <name evidence="1" type="ORF">CHR90_15065</name>
</gene>